<dbReference type="Proteomes" id="UP001207468">
    <property type="component" value="Unassembled WGS sequence"/>
</dbReference>
<gene>
    <name evidence="1" type="ORF">F5148DRAFT_730504</name>
</gene>
<evidence type="ECO:0000313" key="2">
    <source>
        <dbReference type="Proteomes" id="UP001207468"/>
    </source>
</evidence>
<dbReference type="EMBL" id="JAGFNK010000006">
    <property type="protein sequence ID" value="KAI9512715.1"/>
    <property type="molecule type" value="Genomic_DNA"/>
</dbReference>
<sequence length="84" mass="9382">MVTSLSCSFSVAVLPVVSCHGQNSTERHIQLSCLMTSSCVYRSVVSLATHYFKKRLYGMVADIRNLRMMGQRQNLERPAALSSK</sequence>
<comment type="caution">
    <text evidence="1">The sequence shown here is derived from an EMBL/GenBank/DDBJ whole genome shotgun (WGS) entry which is preliminary data.</text>
</comment>
<evidence type="ECO:0000313" key="1">
    <source>
        <dbReference type="EMBL" id="KAI9512715.1"/>
    </source>
</evidence>
<keyword evidence="2" id="KW-1185">Reference proteome</keyword>
<accession>A0ACC0UN28</accession>
<proteinExistence type="predicted"/>
<protein>
    <submittedName>
        <fullName evidence="1">Uncharacterized protein</fullName>
    </submittedName>
</protein>
<reference evidence="1" key="1">
    <citation type="submission" date="2021-03" db="EMBL/GenBank/DDBJ databases">
        <title>Evolutionary priming and transition to the ectomycorrhizal habit in an iconic lineage of mushroom-forming fungi: is preadaptation a requirement?</title>
        <authorList>
            <consortium name="DOE Joint Genome Institute"/>
            <person name="Looney B.P."/>
            <person name="Miyauchi S."/>
            <person name="Morin E."/>
            <person name="Drula E."/>
            <person name="Courty P.E."/>
            <person name="Chicoki N."/>
            <person name="Fauchery L."/>
            <person name="Kohler A."/>
            <person name="Kuo A."/>
            <person name="LaButti K."/>
            <person name="Pangilinan J."/>
            <person name="Lipzen A."/>
            <person name="Riley R."/>
            <person name="Andreopoulos W."/>
            <person name="He G."/>
            <person name="Johnson J."/>
            <person name="Barry K.W."/>
            <person name="Grigoriev I.V."/>
            <person name="Nagy L."/>
            <person name="Hibbett D."/>
            <person name="Henrissat B."/>
            <person name="Matheny P.B."/>
            <person name="Labbe J."/>
            <person name="Martin A.F."/>
        </authorList>
    </citation>
    <scope>NUCLEOTIDE SEQUENCE</scope>
    <source>
        <strain evidence="1">BPL698</strain>
    </source>
</reference>
<organism evidence="1 2">
    <name type="scientific">Russula earlei</name>
    <dbReference type="NCBI Taxonomy" id="71964"/>
    <lineage>
        <taxon>Eukaryota</taxon>
        <taxon>Fungi</taxon>
        <taxon>Dikarya</taxon>
        <taxon>Basidiomycota</taxon>
        <taxon>Agaricomycotina</taxon>
        <taxon>Agaricomycetes</taxon>
        <taxon>Russulales</taxon>
        <taxon>Russulaceae</taxon>
        <taxon>Russula</taxon>
    </lineage>
</organism>
<name>A0ACC0UN28_9AGAM</name>